<keyword evidence="2" id="KW-0732">Signal</keyword>
<evidence type="ECO:0000256" key="2">
    <source>
        <dbReference type="ARBA" id="ARBA00022729"/>
    </source>
</evidence>
<dbReference type="Pfam" id="PF07940">
    <property type="entry name" value="Hepar_II_III_C"/>
    <property type="match status" value="1"/>
</dbReference>
<dbReference type="RefSeq" id="WP_024749399.1">
    <property type="nucleotide sequence ID" value="NZ_ADVE02000001.1"/>
</dbReference>
<dbReference type="SUPFAM" id="SSF48230">
    <property type="entry name" value="Chondroitin AC/alginate lyase"/>
    <property type="match status" value="1"/>
</dbReference>
<evidence type="ECO:0000256" key="1">
    <source>
        <dbReference type="ARBA" id="ARBA00004418"/>
    </source>
</evidence>
<dbReference type="Gene3D" id="1.50.10.100">
    <property type="entry name" value="Chondroitin AC/alginate lyase"/>
    <property type="match status" value="1"/>
</dbReference>
<dbReference type="InterPro" id="IPR008929">
    <property type="entry name" value="Chondroitin_lyas"/>
</dbReference>
<keyword evidence="8" id="KW-1185">Reference proteome</keyword>
<evidence type="ECO:0000313" key="7">
    <source>
        <dbReference type="EMBL" id="ATQ66585.1"/>
    </source>
</evidence>
<organism evidence="7 8">
    <name type="scientific">Methylosinus trichosporium (strain ATCC 35070 / NCIMB 11131 / UNIQEM 75 / OB3b)</name>
    <dbReference type="NCBI Taxonomy" id="595536"/>
    <lineage>
        <taxon>Bacteria</taxon>
        <taxon>Pseudomonadati</taxon>
        <taxon>Pseudomonadota</taxon>
        <taxon>Alphaproteobacteria</taxon>
        <taxon>Hyphomicrobiales</taxon>
        <taxon>Methylocystaceae</taxon>
        <taxon>Methylosinus</taxon>
    </lineage>
</organism>
<accession>A0A2D2CV58</accession>
<dbReference type="KEGG" id="mtw:CQW49_00770"/>
<keyword evidence="4" id="KW-0456">Lyase</keyword>
<sequence length="555" mass="61376">MLKHLLREMAFARHVPIARMLARLRLSARRRLAGFRPRVARGPAPLARAQPPQPLFAPRATGVRREGDDLVFRLIARDARMTGGRVDWRAGGDQLRRMTLHYMNYLEGLDDATAADIVAQWLDSCDSPAPGAWRDAWSSYTLSLRAVVLLQELARRETLEPELRRRIEASVARQIAFLERHLETDIGGNHLIKNVKALLWAAASFEGAAAARWRARGLRLLNVELERQILADGAHYERSPSYHCQVFADLLECRAALGADPLHGRLDAALSRLAQATADLAHPDGAVAQFNDSGLSMAYAPRLCLDAYARLFGVAPSPRRVFALPPAGFFGARHGGDYVIVDCGRIGPDDLPAHAHGDILSFELSVASSRIIVDQGVYEYVEGERRRRSRAAASHNTLALDGADMADFYGAFRCGRRPDVTLRRYEPRDDGFLLEGAHDGYAHLPGRPIHIRRFDVSPGAVTIEDRLQGFTERASRIGFLLHPDVAVANDGDVLRLLRDDARVEMTASAPLIIEDAAWWPDMGVEQMTRRIVVTPAQGADSRVELRFSAGIGTPS</sequence>
<proteinExistence type="predicted"/>
<comment type="subcellular location">
    <subcellularLocation>
        <location evidence="1">Periplasm</location>
    </subcellularLocation>
</comment>
<protein>
    <submittedName>
        <fullName evidence="7">Uncharacterized protein</fullName>
    </submittedName>
</protein>
<dbReference type="Proteomes" id="UP000230709">
    <property type="component" value="Chromosome"/>
</dbReference>
<dbReference type="GO" id="GO:0042597">
    <property type="term" value="C:periplasmic space"/>
    <property type="evidence" value="ECO:0007669"/>
    <property type="project" value="UniProtKB-SubCell"/>
</dbReference>
<dbReference type="PANTHER" id="PTHR39210">
    <property type="entry name" value="HEPARIN-SULFATE LYASE"/>
    <property type="match status" value="1"/>
</dbReference>
<feature type="domain" description="Heparinase II/III-like C-terminal" evidence="5">
    <location>
        <begin position="318"/>
        <end position="537"/>
    </location>
</feature>
<dbReference type="Pfam" id="PF16889">
    <property type="entry name" value="Hepar_II_III_N"/>
    <property type="match status" value="1"/>
</dbReference>
<feature type="domain" description="Heparin-sulfate lyase N-terminal" evidence="6">
    <location>
        <begin position="132"/>
        <end position="297"/>
    </location>
</feature>
<dbReference type="InterPro" id="IPR012480">
    <property type="entry name" value="Hepar_II_III_C"/>
</dbReference>
<gene>
    <name evidence="7" type="ORF">CQW49_00770</name>
</gene>
<reference evidence="8" key="1">
    <citation type="submission" date="2017-10" db="EMBL/GenBank/DDBJ databases">
        <title>Completed PacBio SMRT sequence of Methylosinus trichosporium OB3b reveals presence of a third large plasmid.</title>
        <authorList>
            <person name="Charles T.C."/>
            <person name="Lynch M.D.J."/>
            <person name="Heil J.R."/>
            <person name="Cheng J."/>
        </authorList>
    </citation>
    <scope>NUCLEOTIDE SEQUENCE [LARGE SCALE GENOMIC DNA]</scope>
    <source>
        <strain evidence="8">OB3b</strain>
    </source>
</reference>
<evidence type="ECO:0000313" key="8">
    <source>
        <dbReference type="Proteomes" id="UP000230709"/>
    </source>
</evidence>
<name>A0A2D2CV58_METT3</name>
<dbReference type="EMBL" id="CP023737">
    <property type="protein sequence ID" value="ATQ66585.1"/>
    <property type="molecule type" value="Genomic_DNA"/>
</dbReference>
<dbReference type="PANTHER" id="PTHR39210:SF1">
    <property type="entry name" value="HEPARIN-SULFATE LYASE"/>
    <property type="match status" value="1"/>
</dbReference>
<dbReference type="STRING" id="595536.GCA_000178815_00791"/>
<evidence type="ECO:0000259" key="6">
    <source>
        <dbReference type="Pfam" id="PF16889"/>
    </source>
</evidence>
<dbReference type="InterPro" id="IPR031680">
    <property type="entry name" value="Hepar_II_III_N"/>
</dbReference>
<evidence type="ECO:0000256" key="4">
    <source>
        <dbReference type="ARBA" id="ARBA00023239"/>
    </source>
</evidence>
<dbReference type="Gene3D" id="2.70.98.70">
    <property type="match status" value="1"/>
</dbReference>
<dbReference type="GO" id="GO:0016829">
    <property type="term" value="F:lyase activity"/>
    <property type="evidence" value="ECO:0007669"/>
    <property type="project" value="UniProtKB-KW"/>
</dbReference>
<evidence type="ECO:0000259" key="5">
    <source>
        <dbReference type="Pfam" id="PF07940"/>
    </source>
</evidence>
<evidence type="ECO:0000256" key="3">
    <source>
        <dbReference type="ARBA" id="ARBA00022764"/>
    </source>
</evidence>
<dbReference type="AlphaFoldDB" id="A0A2D2CV58"/>
<keyword evidence="3" id="KW-0574">Periplasm</keyword>